<dbReference type="RefSeq" id="WP_187571223.1">
    <property type="nucleotide sequence ID" value="NZ_CP060711.1"/>
</dbReference>
<organism evidence="1 2">
    <name type="scientific">Thermomonas brevis</name>
    <dbReference type="NCBI Taxonomy" id="215691"/>
    <lineage>
        <taxon>Bacteria</taxon>
        <taxon>Pseudomonadati</taxon>
        <taxon>Pseudomonadota</taxon>
        <taxon>Gammaproteobacteria</taxon>
        <taxon>Lysobacterales</taxon>
        <taxon>Lysobacteraceae</taxon>
        <taxon>Thermomonas</taxon>
    </lineage>
</organism>
<accession>A0A7G9QVV3</accession>
<evidence type="ECO:0000313" key="2">
    <source>
        <dbReference type="Proteomes" id="UP000515977"/>
    </source>
</evidence>
<dbReference type="EMBL" id="CP060711">
    <property type="protein sequence ID" value="QNN47478.1"/>
    <property type="molecule type" value="Genomic_DNA"/>
</dbReference>
<proteinExistence type="predicted"/>
<gene>
    <name evidence="1" type="ORF">H9L17_04895</name>
</gene>
<evidence type="ECO:0000313" key="1">
    <source>
        <dbReference type="EMBL" id="QNN47478.1"/>
    </source>
</evidence>
<sequence length="94" mass="10227">MQNRDLDQLIEHAIFTTDAFVEVLTAEELPGWAARFSAIASMLREGDIRGAVHNHSNCSYGGPGSLSDVFTKDQRQFDKAWSACGASLRALGKA</sequence>
<keyword evidence="2" id="KW-1185">Reference proteome</keyword>
<dbReference type="KEGG" id="tbv:H9L17_04895"/>
<protein>
    <submittedName>
        <fullName evidence="1">Uncharacterized protein</fullName>
    </submittedName>
</protein>
<name>A0A7G9QVV3_9GAMM</name>
<dbReference type="AlphaFoldDB" id="A0A7G9QVV3"/>
<reference evidence="1 2" key="1">
    <citation type="submission" date="2020-08" db="EMBL/GenBank/DDBJ databases">
        <title>Genome sequence of Thermomonas brevis KACC 16975T.</title>
        <authorList>
            <person name="Hyun D.-W."/>
            <person name="Bae J.-W."/>
        </authorList>
    </citation>
    <scope>NUCLEOTIDE SEQUENCE [LARGE SCALE GENOMIC DNA]</scope>
    <source>
        <strain evidence="1 2">KACC 16975</strain>
    </source>
</reference>
<dbReference type="Proteomes" id="UP000515977">
    <property type="component" value="Chromosome"/>
</dbReference>